<dbReference type="Proteomes" id="UP001438953">
    <property type="component" value="Unassembled WGS sequence"/>
</dbReference>
<accession>A0ABV1SE66</accession>
<gene>
    <name evidence="2" type="ORF">VSX56_03215</name>
</gene>
<reference evidence="2 3" key="1">
    <citation type="submission" date="2024-06" db="EMBL/GenBank/DDBJ databases">
        <title>Thioclava kandeliae sp. nov. from a rhizosphere soil sample of Kandelia candel in a mangrove.</title>
        <authorList>
            <person name="Mu T."/>
        </authorList>
    </citation>
    <scope>NUCLEOTIDE SEQUENCE [LARGE SCALE GENOMIC DNA]</scope>
    <source>
        <strain evidence="2 3">CPCC 100088</strain>
    </source>
</reference>
<keyword evidence="1" id="KW-0732">Signal</keyword>
<dbReference type="Pfam" id="PF06707">
    <property type="entry name" value="DUF1194"/>
    <property type="match status" value="1"/>
</dbReference>
<evidence type="ECO:0000256" key="1">
    <source>
        <dbReference type="SAM" id="SignalP"/>
    </source>
</evidence>
<dbReference type="Gene3D" id="3.40.50.410">
    <property type="entry name" value="von Willebrand factor, type A domain"/>
    <property type="match status" value="1"/>
</dbReference>
<dbReference type="InterPro" id="IPR010607">
    <property type="entry name" value="DUF1194"/>
</dbReference>
<protein>
    <submittedName>
        <fullName evidence="2">DUF1194 domain-containing protein</fullName>
    </submittedName>
</protein>
<evidence type="ECO:0000313" key="2">
    <source>
        <dbReference type="EMBL" id="MER5170774.1"/>
    </source>
</evidence>
<organism evidence="2 3">
    <name type="scientific">Thioclava kandeliae</name>
    <dbReference type="NCBI Taxonomy" id="3070818"/>
    <lineage>
        <taxon>Bacteria</taxon>
        <taxon>Pseudomonadati</taxon>
        <taxon>Pseudomonadota</taxon>
        <taxon>Alphaproteobacteria</taxon>
        <taxon>Rhodobacterales</taxon>
        <taxon>Paracoccaceae</taxon>
        <taxon>Thioclava</taxon>
    </lineage>
</organism>
<sequence>MRLQRWMVAIGLALGLLPLQAQARCDLALVLALDISASIDSREYTLQKDGMALALANPEVIQAIEDRGGIWLYGFEWSGTYQIYETLPWVFVDSPDTIIGAAERMRAMPRPVSNYPTALGYALGEAVIALNRAPEDCYRKIIDVAGDGINNAGFPPQSAYAAADMSGITVNALVIEGELPSPIPYFEAQVLHGPAAFVEVAQSYQDYQEAMTRKLLREISPASFVMLEPRLQPDYPRSLRR</sequence>
<dbReference type="RefSeq" id="WP_350934812.1">
    <property type="nucleotide sequence ID" value="NZ_JAYWLC010000002.1"/>
</dbReference>
<comment type="caution">
    <text evidence="2">The sequence shown here is derived from an EMBL/GenBank/DDBJ whole genome shotgun (WGS) entry which is preliminary data.</text>
</comment>
<dbReference type="SUPFAM" id="SSF53300">
    <property type="entry name" value="vWA-like"/>
    <property type="match status" value="1"/>
</dbReference>
<keyword evidence="3" id="KW-1185">Reference proteome</keyword>
<dbReference type="EMBL" id="JAYWLC010000002">
    <property type="protein sequence ID" value="MER5170774.1"/>
    <property type="molecule type" value="Genomic_DNA"/>
</dbReference>
<feature type="signal peptide" evidence="1">
    <location>
        <begin position="1"/>
        <end position="23"/>
    </location>
</feature>
<feature type="chain" id="PRO_5046082299" evidence="1">
    <location>
        <begin position="24"/>
        <end position="241"/>
    </location>
</feature>
<proteinExistence type="predicted"/>
<dbReference type="InterPro" id="IPR036465">
    <property type="entry name" value="vWFA_dom_sf"/>
</dbReference>
<name>A0ABV1SE66_9RHOB</name>
<evidence type="ECO:0000313" key="3">
    <source>
        <dbReference type="Proteomes" id="UP001438953"/>
    </source>
</evidence>